<reference evidence="3" key="1">
    <citation type="journal article" date="2019" name="Int. J. Syst. Evol. Microbiol.">
        <title>The Global Catalogue of Microorganisms (GCM) 10K type strain sequencing project: providing services to taxonomists for standard genome sequencing and annotation.</title>
        <authorList>
            <consortium name="The Broad Institute Genomics Platform"/>
            <consortium name="The Broad Institute Genome Sequencing Center for Infectious Disease"/>
            <person name="Wu L."/>
            <person name="Ma J."/>
        </authorList>
    </citation>
    <scope>NUCLEOTIDE SEQUENCE [LARGE SCALE GENOMIC DNA]</scope>
    <source>
        <strain evidence="3">NBRC 113072</strain>
    </source>
</reference>
<dbReference type="EMBL" id="BSUO01000002">
    <property type="protein sequence ID" value="GMA42419.1"/>
    <property type="molecule type" value="Genomic_DNA"/>
</dbReference>
<evidence type="ECO:0008006" key="4">
    <source>
        <dbReference type="Google" id="ProtNLM"/>
    </source>
</evidence>
<sequence>MTEGTHTPAATPGEEYEPTPQVDITEFWRILDRLADASHHDDAERYRATLDIARREGASEWQIKDAWRYGWDGRRKAPSPSFNAWGEPH</sequence>
<gene>
    <name evidence="2" type="ORF">GCM10025883_44640</name>
</gene>
<dbReference type="Proteomes" id="UP001157126">
    <property type="component" value="Unassembled WGS sequence"/>
</dbReference>
<comment type="caution">
    <text evidence="2">The sequence shown here is derived from an EMBL/GenBank/DDBJ whole genome shotgun (WGS) entry which is preliminary data.</text>
</comment>
<name>A0ABQ6J0B0_9MICO</name>
<evidence type="ECO:0000256" key="1">
    <source>
        <dbReference type="SAM" id="MobiDB-lite"/>
    </source>
</evidence>
<proteinExistence type="predicted"/>
<protein>
    <recommendedName>
        <fullName evidence="4">DUF4240 domain-containing protein</fullName>
    </recommendedName>
</protein>
<feature type="region of interest" description="Disordered" evidence="1">
    <location>
        <begin position="1"/>
        <end position="21"/>
    </location>
</feature>
<organism evidence="2 3">
    <name type="scientific">Mobilicoccus caccae</name>
    <dbReference type="NCBI Taxonomy" id="1859295"/>
    <lineage>
        <taxon>Bacteria</taxon>
        <taxon>Bacillati</taxon>
        <taxon>Actinomycetota</taxon>
        <taxon>Actinomycetes</taxon>
        <taxon>Micrococcales</taxon>
        <taxon>Dermatophilaceae</taxon>
        <taxon>Mobilicoccus</taxon>
    </lineage>
</organism>
<evidence type="ECO:0000313" key="2">
    <source>
        <dbReference type="EMBL" id="GMA42419.1"/>
    </source>
</evidence>
<dbReference type="RefSeq" id="WP_284306033.1">
    <property type="nucleotide sequence ID" value="NZ_BSUO01000002.1"/>
</dbReference>
<keyword evidence="3" id="KW-1185">Reference proteome</keyword>
<evidence type="ECO:0000313" key="3">
    <source>
        <dbReference type="Proteomes" id="UP001157126"/>
    </source>
</evidence>
<accession>A0ABQ6J0B0</accession>